<proteinExistence type="predicted"/>
<accession>A0ABM2A1W0</accession>
<keyword evidence="4" id="KW-1185">Reference proteome</keyword>
<dbReference type="InterPro" id="IPR029062">
    <property type="entry name" value="Class_I_gatase-like"/>
</dbReference>
<dbReference type="PANTHER" id="PTHR12969:SF7">
    <property type="entry name" value="INTRAFLAGELLAR TRANSPORT PROTEIN 52 HOMOLOG"/>
    <property type="match status" value="1"/>
</dbReference>
<evidence type="ECO:0000313" key="3">
    <source>
        <dbReference type="EnsemblMetazoa" id="AALFPA23_023685.P35253"/>
    </source>
</evidence>
<dbReference type="CDD" id="cd23683">
    <property type="entry name" value="IFT52_CTD"/>
    <property type="match status" value="1"/>
</dbReference>
<dbReference type="Proteomes" id="UP000069940">
    <property type="component" value="Unassembled WGS sequence"/>
</dbReference>
<evidence type="ECO:0000259" key="1">
    <source>
        <dbReference type="Pfam" id="PF23352"/>
    </source>
</evidence>
<evidence type="ECO:0000313" key="4">
    <source>
        <dbReference type="Proteomes" id="UP000069940"/>
    </source>
</evidence>
<organism evidence="3 4">
    <name type="scientific">Aedes albopictus</name>
    <name type="common">Asian tiger mosquito</name>
    <name type="synonym">Stegomyia albopicta</name>
    <dbReference type="NCBI Taxonomy" id="7160"/>
    <lineage>
        <taxon>Eukaryota</taxon>
        <taxon>Metazoa</taxon>
        <taxon>Ecdysozoa</taxon>
        <taxon>Arthropoda</taxon>
        <taxon>Hexapoda</taxon>
        <taxon>Insecta</taxon>
        <taxon>Pterygota</taxon>
        <taxon>Neoptera</taxon>
        <taxon>Endopterygota</taxon>
        <taxon>Diptera</taxon>
        <taxon>Nematocera</taxon>
        <taxon>Culicoidea</taxon>
        <taxon>Culicidae</taxon>
        <taxon>Culicinae</taxon>
        <taxon>Aedini</taxon>
        <taxon>Aedes</taxon>
        <taxon>Stegomyia</taxon>
    </lineage>
</organism>
<dbReference type="RefSeq" id="XP_062703490.1">
    <property type="nucleotide sequence ID" value="XM_062847506.1"/>
</dbReference>
<dbReference type="GeneID" id="109398687"/>
<dbReference type="InterPro" id="IPR055458">
    <property type="entry name" value="IFT52_GIFT"/>
</dbReference>
<dbReference type="InterPro" id="IPR039975">
    <property type="entry name" value="IFT52"/>
</dbReference>
<dbReference type="Pfam" id="PF23355">
    <property type="entry name" value="IFT52_GIFT"/>
    <property type="match status" value="1"/>
</dbReference>
<dbReference type="EnsemblMetazoa" id="AALFPA23_023685.R35253">
    <property type="protein sequence ID" value="AALFPA23_023685.P35253"/>
    <property type="gene ID" value="AALFPA23_023685"/>
</dbReference>
<name>A0ABM2A1W0_AEDAL</name>
<feature type="domain" description="IFT52 GIFT" evidence="2">
    <location>
        <begin position="6"/>
        <end position="247"/>
    </location>
</feature>
<dbReference type="SUPFAM" id="SSF52317">
    <property type="entry name" value="Class I glutamine amidotransferase-like"/>
    <property type="match status" value="1"/>
</dbReference>
<sequence length="454" mass="51683">MNNVNVIFNVSKNELFKLPDNYKTLHRKLKVSYRVESNKNDITPEILKGATVFVLAGPQEKFTETEFQYLKDYISEGGRLLLLLGEGGEINFNTNVNFLLEDYGMTINSDAVVRPQYYKYFHPKEALISGGIASDAMNNSLLEFSKSILTAFDFMDDKYKVEFVYPFGATMNVIQPSNVLLTTGPVVYPFNRPLAGYYQNETNGKLIAIGSGHMFQDKYISNEINTAIWDSIFGMILEDNFKFKSSDFNDLEVGMTPANHDIIIHSRPPHPIPQINDYAIIPDTIYLAEQPKICLMDSLDYDIPADFKKLFDMGLYSINNDLLRDVINTYEKLDVQYEPLKIIKPQFEIPLPPLQLAVFQPIFSDLSAPPLELFDLDEAFSSEKAQITQLTNKCLSPALEGGNRRALDEKELGYFIQECGRILKVCQDDQRMTAKEILNSISVKVAHYKKLDKE</sequence>
<protein>
    <recommendedName>
        <fullName evidence="5">ABC-type uncharacterized transport system domain-containing protein</fullName>
    </recommendedName>
</protein>
<dbReference type="Pfam" id="PF23352">
    <property type="entry name" value="IFT52_central"/>
    <property type="match status" value="1"/>
</dbReference>
<evidence type="ECO:0000259" key="2">
    <source>
        <dbReference type="Pfam" id="PF23355"/>
    </source>
</evidence>
<evidence type="ECO:0008006" key="5">
    <source>
        <dbReference type="Google" id="ProtNLM"/>
    </source>
</evidence>
<feature type="domain" description="IFT52 central" evidence="1">
    <location>
        <begin position="287"/>
        <end position="369"/>
    </location>
</feature>
<reference evidence="3" key="2">
    <citation type="submission" date="2025-05" db="UniProtKB">
        <authorList>
            <consortium name="EnsemblMetazoa"/>
        </authorList>
    </citation>
    <scope>IDENTIFICATION</scope>
    <source>
        <strain evidence="3">Foshan</strain>
    </source>
</reference>
<reference evidence="4" key="1">
    <citation type="journal article" date="2015" name="Proc. Natl. Acad. Sci. U.S.A.">
        <title>Genome sequence of the Asian Tiger mosquito, Aedes albopictus, reveals insights into its biology, genetics, and evolution.</title>
        <authorList>
            <person name="Chen X.G."/>
            <person name="Jiang X."/>
            <person name="Gu J."/>
            <person name="Xu M."/>
            <person name="Wu Y."/>
            <person name="Deng Y."/>
            <person name="Zhang C."/>
            <person name="Bonizzoni M."/>
            <person name="Dermauw W."/>
            <person name="Vontas J."/>
            <person name="Armbruster P."/>
            <person name="Huang X."/>
            <person name="Yang Y."/>
            <person name="Zhang H."/>
            <person name="He W."/>
            <person name="Peng H."/>
            <person name="Liu Y."/>
            <person name="Wu K."/>
            <person name="Chen J."/>
            <person name="Lirakis M."/>
            <person name="Topalis P."/>
            <person name="Van Leeuwen T."/>
            <person name="Hall A.B."/>
            <person name="Jiang X."/>
            <person name="Thorpe C."/>
            <person name="Mueller R.L."/>
            <person name="Sun C."/>
            <person name="Waterhouse R.M."/>
            <person name="Yan G."/>
            <person name="Tu Z.J."/>
            <person name="Fang X."/>
            <person name="James A.A."/>
        </authorList>
    </citation>
    <scope>NUCLEOTIDE SEQUENCE [LARGE SCALE GENOMIC DNA]</scope>
    <source>
        <strain evidence="4">Foshan</strain>
    </source>
</reference>
<dbReference type="InterPro" id="IPR055460">
    <property type="entry name" value="IFT52_central"/>
</dbReference>
<dbReference type="Gene3D" id="6.10.250.2800">
    <property type="match status" value="1"/>
</dbReference>
<dbReference type="PANTHER" id="PTHR12969">
    <property type="entry name" value="NGD5/OSM-6/IFT52"/>
    <property type="match status" value="1"/>
</dbReference>